<name>A0A9P0KZ14_ACAOB</name>
<proteinExistence type="predicted"/>
<accession>A0A9P0KZ14</accession>
<reference evidence="1" key="1">
    <citation type="submission" date="2022-03" db="EMBL/GenBank/DDBJ databases">
        <authorList>
            <person name="Sayadi A."/>
        </authorList>
    </citation>
    <scope>NUCLEOTIDE SEQUENCE</scope>
</reference>
<organism evidence="1 2">
    <name type="scientific">Acanthoscelides obtectus</name>
    <name type="common">Bean weevil</name>
    <name type="synonym">Bruchus obtectus</name>
    <dbReference type="NCBI Taxonomy" id="200917"/>
    <lineage>
        <taxon>Eukaryota</taxon>
        <taxon>Metazoa</taxon>
        <taxon>Ecdysozoa</taxon>
        <taxon>Arthropoda</taxon>
        <taxon>Hexapoda</taxon>
        <taxon>Insecta</taxon>
        <taxon>Pterygota</taxon>
        <taxon>Neoptera</taxon>
        <taxon>Endopterygota</taxon>
        <taxon>Coleoptera</taxon>
        <taxon>Polyphaga</taxon>
        <taxon>Cucujiformia</taxon>
        <taxon>Chrysomeloidea</taxon>
        <taxon>Chrysomelidae</taxon>
        <taxon>Bruchinae</taxon>
        <taxon>Bruchini</taxon>
        <taxon>Acanthoscelides</taxon>
    </lineage>
</organism>
<gene>
    <name evidence="1" type="ORF">ACAOBT_LOCUS16084</name>
</gene>
<dbReference type="EMBL" id="CAKOFQ010006957">
    <property type="protein sequence ID" value="CAH1984415.1"/>
    <property type="molecule type" value="Genomic_DNA"/>
</dbReference>
<evidence type="ECO:0000313" key="2">
    <source>
        <dbReference type="Proteomes" id="UP001152888"/>
    </source>
</evidence>
<sequence>MFDRSFLGDFGTLGVLSNFFTPPISFFTPRTSDKSFSGDFETLGVLSRFFTPRISCMLESAIDLLEPETSFSSFPLPVFNTLIKLI</sequence>
<evidence type="ECO:0000313" key="1">
    <source>
        <dbReference type="EMBL" id="CAH1984415.1"/>
    </source>
</evidence>
<dbReference type="AlphaFoldDB" id="A0A9P0KZ14"/>
<dbReference type="Proteomes" id="UP001152888">
    <property type="component" value="Unassembled WGS sequence"/>
</dbReference>
<comment type="caution">
    <text evidence="1">The sequence shown here is derived from an EMBL/GenBank/DDBJ whole genome shotgun (WGS) entry which is preliminary data.</text>
</comment>
<protein>
    <submittedName>
        <fullName evidence="1">Uncharacterized protein</fullName>
    </submittedName>
</protein>
<keyword evidence="2" id="KW-1185">Reference proteome</keyword>